<dbReference type="EMBL" id="CP016617">
    <property type="protein sequence ID" value="ANY82847.1"/>
    <property type="molecule type" value="Genomic_DNA"/>
</dbReference>
<dbReference type="AlphaFoldDB" id="A0A1B2ESA8"/>
<dbReference type="SUPFAM" id="SSF51230">
    <property type="entry name" value="Single hybrid motif"/>
    <property type="match status" value="1"/>
</dbReference>
<name>A0A1B2ESA8_9HYPH</name>
<evidence type="ECO:0000259" key="1">
    <source>
        <dbReference type="Pfam" id="PF00364"/>
    </source>
</evidence>
<proteinExistence type="predicted"/>
<dbReference type="Pfam" id="PF00364">
    <property type="entry name" value="Biotin_lipoyl"/>
    <property type="match status" value="1"/>
</dbReference>
<keyword evidence="2" id="KW-0614">Plasmid</keyword>
<dbReference type="Gene3D" id="2.40.50.100">
    <property type="match status" value="1"/>
</dbReference>
<feature type="domain" description="Lipoyl-binding" evidence="1">
    <location>
        <begin position="65"/>
        <end position="135"/>
    </location>
</feature>
<sequence>MKISDIPQIAAWISEAGITTYELTGPDYRICLRRSVKARSRRVGAAGSVRDAAVPARGQPDVAVSPSVGLFLHAHPVQEAALVEPNEPVAAGQPLGLLQVGPILLPVLSPRDGIVASIIAPDRSLVGYGDPLVALKP</sequence>
<reference evidence="2" key="1">
    <citation type="submission" date="2016-07" db="EMBL/GenBank/DDBJ databases">
        <title>Microvirga ossetica sp. nov. a new species of rhizobia isolated from root nodules of the legume species Vicia alpestris Steven originated from North Ossetia region in the Caucasus.</title>
        <authorList>
            <person name="Safronova V.I."/>
            <person name="Kuznetsova I.G."/>
            <person name="Sazanova A.L."/>
            <person name="Belimov A."/>
            <person name="Andronov E."/>
            <person name="Osledkin Y.S."/>
            <person name="Onishchuk O.P."/>
            <person name="Kurchak O.N."/>
            <person name="Shaposhnikov A.I."/>
            <person name="Willems A."/>
            <person name="Tikhonovich I.A."/>
        </authorList>
    </citation>
    <scope>NUCLEOTIDE SEQUENCE [LARGE SCALE GENOMIC DNA]</scope>
    <source>
        <strain evidence="2">V5/3M</strain>
        <plasmid evidence="2">unnamed1</plasmid>
    </source>
</reference>
<organism evidence="2">
    <name type="scientific">Microvirga ossetica</name>
    <dbReference type="NCBI Taxonomy" id="1882682"/>
    <lineage>
        <taxon>Bacteria</taxon>
        <taxon>Pseudomonadati</taxon>
        <taxon>Pseudomonadota</taxon>
        <taxon>Alphaproteobacteria</taxon>
        <taxon>Hyphomicrobiales</taxon>
        <taxon>Methylobacteriaceae</taxon>
        <taxon>Microvirga</taxon>
    </lineage>
</organism>
<dbReference type="KEGG" id="moc:BB934_31935"/>
<dbReference type="InterPro" id="IPR011053">
    <property type="entry name" value="Single_hybrid_motif"/>
</dbReference>
<evidence type="ECO:0000313" key="2">
    <source>
        <dbReference type="EMBL" id="ANY82847.1"/>
    </source>
</evidence>
<dbReference type="InterPro" id="IPR000089">
    <property type="entry name" value="Biotin_lipoyl"/>
</dbReference>
<dbReference type="OrthoDB" id="8226840at2"/>
<protein>
    <recommendedName>
        <fullName evidence="1">Lipoyl-binding domain-containing protein</fullName>
    </recommendedName>
</protein>
<geneLocation type="plasmid" evidence="2">
    <name>unnamed1</name>
</geneLocation>
<gene>
    <name evidence="2" type="ORF">BB934_31935</name>
</gene>
<dbReference type="RefSeq" id="WP_099513947.1">
    <property type="nucleotide sequence ID" value="NZ_CP016617.1"/>
</dbReference>
<accession>A0A1B2ESA8</accession>